<name>A0A4Z2AYS9_9TELE</name>
<keyword evidence="4" id="KW-1185">Reference proteome</keyword>
<dbReference type="PROSITE" id="PS51823">
    <property type="entry name" value="CLU"/>
    <property type="match status" value="1"/>
</dbReference>
<dbReference type="PANTHER" id="PTHR12601">
    <property type="entry name" value="EUKARYOTIC TRANSLATION INITIATION FACTOR 3 SUBUNIT EIF-3"/>
    <property type="match status" value="1"/>
</dbReference>
<comment type="caution">
    <text evidence="3">The sequence shown here is derived from an EMBL/GenBank/DDBJ whole genome shotgun (WGS) entry which is preliminary data.</text>
</comment>
<evidence type="ECO:0000313" key="3">
    <source>
        <dbReference type="EMBL" id="TNM85191.1"/>
    </source>
</evidence>
<organism evidence="3 4">
    <name type="scientific">Takifugu bimaculatus</name>
    <dbReference type="NCBI Taxonomy" id="433685"/>
    <lineage>
        <taxon>Eukaryota</taxon>
        <taxon>Metazoa</taxon>
        <taxon>Chordata</taxon>
        <taxon>Craniata</taxon>
        <taxon>Vertebrata</taxon>
        <taxon>Euteleostomi</taxon>
        <taxon>Actinopterygii</taxon>
        <taxon>Neopterygii</taxon>
        <taxon>Teleostei</taxon>
        <taxon>Neoteleostei</taxon>
        <taxon>Acanthomorphata</taxon>
        <taxon>Eupercaria</taxon>
        <taxon>Tetraodontiformes</taxon>
        <taxon>Tetradontoidea</taxon>
        <taxon>Tetraodontidae</taxon>
        <taxon>Takifugu</taxon>
    </lineage>
</organism>
<accession>A0A4Z2AYS9</accession>
<evidence type="ECO:0000313" key="4">
    <source>
        <dbReference type="Proteomes" id="UP000516260"/>
    </source>
</evidence>
<dbReference type="InterPro" id="IPR033646">
    <property type="entry name" value="CLU-central"/>
</dbReference>
<protein>
    <recommendedName>
        <fullName evidence="2">Clu domain-containing protein</fullName>
    </recommendedName>
</protein>
<dbReference type="PANTHER" id="PTHR12601:SF10">
    <property type="entry name" value="CLUSTERED MITOCHONDRIA PROTEIN HOMOLOG"/>
    <property type="match status" value="1"/>
</dbReference>
<dbReference type="Pfam" id="PF13236">
    <property type="entry name" value="CLU"/>
    <property type="match status" value="1"/>
</dbReference>
<sequence>MPLNPAEPPHMQMFLWNNLFFSLGFDMSDHYQPLGGNNAAHAAALCDLRGAQAYADVDVEGLYTLGTAVVDYRGIRVIAQTIVPGILEKHQEQTVVYGSNDYGKTVFTHPRFLELLDKTCRPLRIQRHQVLDHNNMQVELCSSIETKGILGNDSRPYILDFLRTFPPDLNFQLSDTKDTREVPEECRKFGYPRHHPHSLASLRPELMDAFIQHRFELYLKMVSQGLEQLEEQHKEKSEVQRTRDAAADAAEMEFHRGDVIRKACKAVWSVSESCFDIRFNPDVCSTVVQFPSECVAQVHEQRLLLWDVAAFLLSHQIPAVLKDFLDHMEIPMDGRTLTAALHRRGVNVRYLGTLLMELERVEEKGRLSHVQRISLSEIIVRSAKHIFRTFLQDVEPAALSAAVSHFLNCLLSSSPCFLDSCSDELASRRRSRRRRSHRGRVSSLKDSMWTKLTPSELWNRIRTEAREYFHYEINSESIEEVIEKHGLQRTSLLREIATKTGIQVQLREYTFDSRHRPTFGEEDVLNMFPVVKHLTFTGTEATGLVHRARVLIHQGLLKDGYNMISQALALFVRVCGILHEDACMCLRLLGRLSYLTGEYPDALAHQEKAVMSSERLQGIDHPQTIQDYTHLALYCFAGGRCSTALQLLYRARYLTLVVSGEDHPHIITLDSMLGLILLGLMEHELSLMFLRNAFILTAQYHGPTSSQCALIVSSLLRMRVKETLQSALQHGREAYSIFHNQAGEKCIATQESSEHLKSLTQQALSLQKGTEHVSATDLTPSTRFSTSSHLMILQQLNMACEIVQLSIQELANLGTASQESGHTEEKM</sequence>
<evidence type="ECO:0000256" key="1">
    <source>
        <dbReference type="ARBA" id="ARBA00022490"/>
    </source>
</evidence>
<dbReference type="GO" id="GO:0005737">
    <property type="term" value="C:cytoplasm"/>
    <property type="evidence" value="ECO:0007669"/>
    <property type="project" value="TreeGrafter"/>
</dbReference>
<dbReference type="InterPro" id="IPR027523">
    <property type="entry name" value="CLU_prot"/>
</dbReference>
<dbReference type="InterPro" id="IPR025697">
    <property type="entry name" value="CLU_dom"/>
</dbReference>
<dbReference type="SUPFAM" id="SSF48452">
    <property type="entry name" value="TPR-like"/>
    <property type="match status" value="1"/>
</dbReference>
<gene>
    <name evidence="3" type="ORF">fugu_009369</name>
</gene>
<dbReference type="Pfam" id="PF13424">
    <property type="entry name" value="TPR_12"/>
    <property type="match status" value="1"/>
</dbReference>
<dbReference type="Proteomes" id="UP000516260">
    <property type="component" value="Chromosome 9"/>
</dbReference>
<dbReference type="EMBL" id="SWLE01000022">
    <property type="protein sequence ID" value="TNM85191.1"/>
    <property type="molecule type" value="Genomic_DNA"/>
</dbReference>
<dbReference type="CDD" id="cd15466">
    <property type="entry name" value="CLU-central"/>
    <property type="match status" value="1"/>
</dbReference>
<reference evidence="3 4" key="1">
    <citation type="submission" date="2019-04" db="EMBL/GenBank/DDBJ databases">
        <title>The sequence and de novo assembly of Takifugu bimaculatus genome using PacBio and Hi-C technologies.</title>
        <authorList>
            <person name="Xu P."/>
            <person name="Liu B."/>
            <person name="Zhou Z."/>
        </authorList>
    </citation>
    <scope>NUCLEOTIDE SEQUENCE [LARGE SCALE GENOMIC DNA]</scope>
    <source>
        <strain evidence="3">TB-2018</strain>
        <tissue evidence="3">Muscle</tissue>
    </source>
</reference>
<dbReference type="GO" id="GO:0048312">
    <property type="term" value="P:intracellular distribution of mitochondria"/>
    <property type="evidence" value="ECO:0007669"/>
    <property type="project" value="TreeGrafter"/>
</dbReference>
<dbReference type="Pfam" id="PF12807">
    <property type="entry name" value="eIF3_p135"/>
    <property type="match status" value="1"/>
</dbReference>
<dbReference type="AlphaFoldDB" id="A0A4Z2AYS9"/>
<evidence type="ECO:0000259" key="2">
    <source>
        <dbReference type="PROSITE" id="PS51823"/>
    </source>
</evidence>
<keyword evidence="1" id="KW-0963">Cytoplasm</keyword>
<dbReference type="Gene3D" id="1.25.40.10">
    <property type="entry name" value="Tetratricopeptide repeat domain"/>
    <property type="match status" value="1"/>
</dbReference>
<dbReference type="InterPro" id="IPR011990">
    <property type="entry name" value="TPR-like_helical_dom_sf"/>
</dbReference>
<dbReference type="GO" id="GO:0003729">
    <property type="term" value="F:mRNA binding"/>
    <property type="evidence" value="ECO:0007669"/>
    <property type="project" value="TreeGrafter"/>
</dbReference>
<proteinExistence type="predicted"/>
<feature type="domain" description="Clu" evidence="2">
    <location>
        <begin position="1"/>
        <end position="172"/>
    </location>
</feature>